<dbReference type="GO" id="GO:0000045">
    <property type="term" value="P:autophagosome assembly"/>
    <property type="evidence" value="ECO:0007669"/>
    <property type="project" value="TreeGrafter"/>
</dbReference>
<dbReference type="GO" id="GO:0030674">
    <property type="term" value="F:protein-macromolecule adaptor activity"/>
    <property type="evidence" value="ECO:0007669"/>
    <property type="project" value="TreeGrafter"/>
</dbReference>
<feature type="region of interest" description="Disordered" evidence="3">
    <location>
        <begin position="150"/>
        <end position="174"/>
    </location>
</feature>
<feature type="region of interest" description="Disordered" evidence="3">
    <location>
        <begin position="100"/>
        <end position="123"/>
    </location>
</feature>
<feature type="compositionally biased region" description="Low complexity" evidence="3">
    <location>
        <begin position="155"/>
        <end position="174"/>
    </location>
</feature>
<keyword evidence="7" id="KW-1185">Reference proteome</keyword>
<evidence type="ECO:0000259" key="5">
    <source>
        <dbReference type="Pfam" id="PF17675"/>
    </source>
</evidence>
<accession>A0AAV0B6L6</accession>
<feature type="domain" description="Atg6/beclin coiled-coil" evidence="5">
    <location>
        <begin position="200"/>
        <end position="330"/>
    </location>
</feature>
<dbReference type="Gene3D" id="1.10.418.40">
    <property type="entry name" value="Autophagy protein 6/Beclin 1"/>
    <property type="match status" value="1"/>
</dbReference>
<comment type="caution">
    <text evidence="6">The sequence shown here is derived from an EMBL/GenBank/DDBJ whole genome shotgun (WGS) entry which is preliminary data.</text>
</comment>
<protein>
    <submittedName>
        <fullName evidence="6">Autophagy protein Apg6-domain-containing protein</fullName>
    </submittedName>
</protein>
<reference evidence="6" key="1">
    <citation type="submission" date="2022-06" db="EMBL/GenBank/DDBJ databases">
        <authorList>
            <consortium name="SYNGENTA / RWTH Aachen University"/>
        </authorList>
    </citation>
    <scope>NUCLEOTIDE SEQUENCE</scope>
</reference>
<evidence type="ECO:0000313" key="6">
    <source>
        <dbReference type="EMBL" id="CAH7682788.1"/>
    </source>
</evidence>
<proteinExistence type="inferred from homology"/>
<dbReference type="GO" id="GO:0006995">
    <property type="term" value="P:cellular response to nitrogen starvation"/>
    <property type="evidence" value="ECO:0007669"/>
    <property type="project" value="TreeGrafter"/>
</dbReference>
<dbReference type="GO" id="GO:0034271">
    <property type="term" value="C:phosphatidylinositol 3-kinase complex, class III, type I"/>
    <property type="evidence" value="ECO:0007669"/>
    <property type="project" value="TreeGrafter"/>
</dbReference>
<evidence type="ECO:0000313" key="7">
    <source>
        <dbReference type="Proteomes" id="UP001153365"/>
    </source>
</evidence>
<feature type="coiled-coil region" evidence="2">
    <location>
        <begin position="250"/>
        <end position="301"/>
    </location>
</feature>
<organism evidence="6 7">
    <name type="scientific">Phakopsora pachyrhizi</name>
    <name type="common">Asian soybean rust disease fungus</name>
    <dbReference type="NCBI Taxonomy" id="170000"/>
    <lineage>
        <taxon>Eukaryota</taxon>
        <taxon>Fungi</taxon>
        <taxon>Dikarya</taxon>
        <taxon>Basidiomycota</taxon>
        <taxon>Pucciniomycotina</taxon>
        <taxon>Pucciniomycetes</taxon>
        <taxon>Pucciniales</taxon>
        <taxon>Phakopsoraceae</taxon>
        <taxon>Phakopsora</taxon>
    </lineage>
</organism>
<dbReference type="GO" id="GO:0000423">
    <property type="term" value="P:mitophagy"/>
    <property type="evidence" value="ECO:0007669"/>
    <property type="project" value="TreeGrafter"/>
</dbReference>
<dbReference type="Gene3D" id="6.10.250.3110">
    <property type="match status" value="1"/>
</dbReference>
<evidence type="ECO:0000256" key="2">
    <source>
        <dbReference type="SAM" id="Coils"/>
    </source>
</evidence>
<dbReference type="GO" id="GO:0045324">
    <property type="term" value="P:late endosome to vacuole transport"/>
    <property type="evidence" value="ECO:0007669"/>
    <property type="project" value="TreeGrafter"/>
</dbReference>
<dbReference type="AlphaFoldDB" id="A0AAV0B6L6"/>
<evidence type="ECO:0000259" key="4">
    <source>
        <dbReference type="Pfam" id="PF04111"/>
    </source>
</evidence>
<dbReference type="InterPro" id="IPR007243">
    <property type="entry name" value="Atg6/Beclin"/>
</dbReference>
<dbReference type="Pfam" id="PF17675">
    <property type="entry name" value="APG6_N"/>
    <property type="match status" value="1"/>
</dbReference>
<dbReference type="GO" id="GO:0034272">
    <property type="term" value="C:phosphatidylinositol 3-kinase complex, class III, type II"/>
    <property type="evidence" value="ECO:0007669"/>
    <property type="project" value="TreeGrafter"/>
</dbReference>
<dbReference type="GO" id="GO:0043548">
    <property type="term" value="F:phosphatidylinositol 3-kinase binding"/>
    <property type="evidence" value="ECO:0007669"/>
    <property type="project" value="TreeGrafter"/>
</dbReference>
<dbReference type="InterPro" id="IPR040455">
    <property type="entry name" value="Atg6_BARA"/>
</dbReference>
<dbReference type="Pfam" id="PF04111">
    <property type="entry name" value="APG6"/>
    <property type="match status" value="1"/>
</dbReference>
<evidence type="ECO:0000256" key="3">
    <source>
        <dbReference type="SAM" id="MobiDB-lite"/>
    </source>
</evidence>
<dbReference type="PANTHER" id="PTHR12768:SF4">
    <property type="entry name" value="BECLIN-1"/>
    <property type="match status" value="1"/>
</dbReference>
<dbReference type="InterPro" id="IPR041691">
    <property type="entry name" value="Atg6/beclin_CC"/>
</dbReference>
<gene>
    <name evidence="6" type="ORF">PPACK8108_LOCUS15891</name>
</gene>
<feature type="domain" description="Atg6 BARA" evidence="4">
    <location>
        <begin position="337"/>
        <end position="510"/>
    </location>
</feature>
<name>A0AAV0B6L6_PHAPC</name>
<dbReference type="Proteomes" id="UP001153365">
    <property type="component" value="Unassembled WGS sequence"/>
</dbReference>
<keyword evidence="2" id="KW-0175">Coiled coil</keyword>
<dbReference type="GO" id="GO:0000407">
    <property type="term" value="C:phagophore assembly site"/>
    <property type="evidence" value="ECO:0007669"/>
    <property type="project" value="TreeGrafter"/>
</dbReference>
<evidence type="ECO:0000256" key="1">
    <source>
        <dbReference type="ARBA" id="ARBA00005965"/>
    </source>
</evidence>
<dbReference type="EMBL" id="CALTRL010004283">
    <property type="protein sequence ID" value="CAH7682788.1"/>
    <property type="molecule type" value="Genomic_DNA"/>
</dbReference>
<sequence>MLTDNDQSVSMVCQRCKQPLRMDESFADLAPSAYDMIASLSDRSSSIFYQNLHNSPNLRNQTQDRTRSNVAFQSNFRRPARTPQSSILHHPAHRFNSQSMIQPTSYSTGPSAAQPNQQSGSKVVIPTSSDSFVVLSDSTLGAARAQLTTKGATDSSSVHHPQSSSSSSSSFGLSSTKRQTERLLKLCEILSNNLSGLQHPLCSDCTDILLELMNNQLQAAKSDRDRYAVFERDLNRENILSPDSGSAENCKKLEAEIEKLQIKSTEASEKLQAIEFECEKIDAKLVEIEKEEALLDEEEQTFWENYNKYELDLLDSQSQTDSIVSSYQNDYIELEKLMNTSVYKDAFCIGCEAGVGTINGLRLGKLTEVPVEWVEINAAWGHTVLLLQTLCKRMNFTLDGYRLIPMGSFSKIERSKSDKACLELFDSFGSDDFAFTRVLHNRRFDNAMVEFLECLRQVSEQAVKRGFNSKLPFNIHKDKIGEYSIKLSFSSDEAWTGALRHVLYTLKVINSALDHPPQALNRK</sequence>
<dbReference type="PANTHER" id="PTHR12768">
    <property type="entry name" value="BECLIN 1"/>
    <property type="match status" value="1"/>
</dbReference>
<comment type="similarity">
    <text evidence="1">Belongs to the beclin family.</text>
</comment>
<dbReference type="InterPro" id="IPR038274">
    <property type="entry name" value="Atg6/Beclin_C_sf"/>
</dbReference>